<reference evidence="1" key="1">
    <citation type="submission" date="2023-10" db="EMBL/GenBank/DDBJ databases">
        <authorList>
            <person name="Rodriguez Cubillos JULIANA M."/>
            <person name="De Vega J."/>
        </authorList>
    </citation>
    <scope>NUCLEOTIDE SEQUENCE</scope>
</reference>
<comment type="caution">
    <text evidence="1">The sequence shown here is derived from an EMBL/GenBank/DDBJ whole genome shotgun (WGS) entry which is preliminary data.</text>
</comment>
<dbReference type="EMBL" id="CASHSV030000823">
    <property type="protein sequence ID" value="CAJ2677029.1"/>
    <property type="molecule type" value="Genomic_DNA"/>
</dbReference>
<gene>
    <name evidence="1" type="ORF">MILVUS5_LOCUS39626</name>
</gene>
<proteinExistence type="predicted"/>
<accession>A0ACB0M599</accession>
<name>A0ACB0M599_TRIPR</name>
<evidence type="ECO:0000313" key="1">
    <source>
        <dbReference type="EMBL" id="CAJ2677029.1"/>
    </source>
</evidence>
<evidence type="ECO:0000313" key="2">
    <source>
        <dbReference type="Proteomes" id="UP001177021"/>
    </source>
</evidence>
<sequence length="298" mass="32839">MESEDNFTDRVFKPRAALGDVTNRPSKRSLSSIYNDNDDGVDKLAKKNCHNNNNNKEEDKGKNISVELPELPLSANNSSQEPSLPSGGTGTGTDDSNDSFTVFCQKSPGRSQNQGFIDREIEHDDNLESSKCAGDAVEPTIESGSKFLGLERCSGLKGHGDADADEHFGGDVGIELLKNCTCSFCTKAAHIWSDLHYQDVKGRLTALKKSQKEARLVVQKFSGISDTHNSIHQQQGGVDPSDLESALMHQWKSLFVHMENILGHESRQLESSFERLKDLREKCKNDLDSTHNSNSGNQ</sequence>
<keyword evidence="2" id="KW-1185">Reference proteome</keyword>
<protein>
    <submittedName>
        <fullName evidence="1">Uncharacterized protein</fullName>
    </submittedName>
</protein>
<organism evidence="1 2">
    <name type="scientific">Trifolium pratense</name>
    <name type="common">Red clover</name>
    <dbReference type="NCBI Taxonomy" id="57577"/>
    <lineage>
        <taxon>Eukaryota</taxon>
        <taxon>Viridiplantae</taxon>
        <taxon>Streptophyta</taxon>
        <taxon>Embryophyta</taxon>
        <taxon>Tracheophyta</taxon>
        <taxon>Spermatophyta</taxon>
        <taxon>Magnoliopsida</taxon>
        <taxon>eudicotyledons</taxon>
        <taxon>Gunneridae</taxon>
        <taxon>Pentapetalae</taxon>
        <taxon>rosids</taxon>
        <taxon>fabids</taxon>
        <taxon>Fabales</taxon>
        <taxon>Fabaceae</taxon>
        <taxon>Papilionoideae</taxon>
        <taxon>50 kb inversion clade</taxon>
        <taxon>NPAAA clade</taxon>
        <taxon>Hologalegina</taxon>
        <taxon>IRL clade</taxon>
        <taxon>Trifolieae</taxon>
        <taxon>Trifolium</taxon>
    </lineage>
</organism>
<dbReference type="Proteomes" id="UP001177021">
    <property type="component" value="Unassembled WGS sequence"/>
</dbReference>